<name>I6UNS8_9EURY</name>
<accession>I6UNS8</accession>
<sequence>MLVEALGKLAIIYAELNKKGELLNTLNDLKSYTRKNIESLENASKIVELLIRECIPIGEDFIERLKVLIHEITRENELM</sequence>
<gene>
    <name evidence="1" type="ORF">PFC_02420</name>
</gene>
<organism evidence="2">
    <name type="scientific">Pyrococcus furiosus COM1</name>
    <dbReference type="NCBI Taxonomy" id="1185654"/>
    <lineage>
        <taxon>Archaea</taxon>
        <taxon>Methanobacteriati</taxon>
        <taxon>Methanobacteriota</taxon>
        <taxon>Thermococci</taxon>
        <taxon>Thermococcales</taxon>
        <taxon>Thermococcaceae</taxon>
        <taxon>Pyrococcus</taxon>
    </lineage>
</organism>
<dbReference type="GeneID" id="62501007"/>
<protein>
    <submittedName>
        <fullName evidence="1">Uncharacterized protein</fullName>
    </submittedName>
</protein>
<proteinExistence type="predicted"/>
<dbReference type="AlphaFoldDB" id="I6UNS8"/>
<evidence type="ECO:0000313" key="1">
    <source>
        <dbReference type="EMBL" id="AFN03446.1"/>
    </source>
</evidence>
<dbReference type="PATRIC" id="fig|1185654.4.peg.494"/>
<dbReference type="Proteomes" id="UP000006216">
    <property type="component" value="Chromosome"/>
</dbReference>
<dbReference type="RefSeq" id="WP_011011776.1">
    <property type="nucleotide sequence ID" value="NC_018092.1"/>
</dbReference>
<evidence type="ECO:0000313" key="2">
    <source>
        <dbReference type="Proteomes" id="UP000006216"/>
    </source>
</evidence>
<dbReference type="EMBL" id="CP003685">
    <property type="protein sequence ID" value="AFN03446.1"/>
    <property type="molecule type" value="Genomic_DNA"/>
</dbReference>
<dbReference type="HOGENOM" id="CLU_2597887_0_0_2"/>
<reference evidence="1 2" key="1">
    <citation type="journal article" date="2012" name="J. Bacteriol.">
        <title>Genome Sequencing of a Genetically-Tractable Pyrococcus furiosus Strain Reveals a Highly Dynamic Genome.</title>
        <authorList>
            <person name="Bridger S.L."/>
            <person name="Lancaster W.A."/>
            <person name="Poole F.L.II."/>
            <person name="Schut G.J."/>
            <person name="Adams M.W."/>
        </authorList>
    </citation>
    <scope>NUCLEOTIDE SEQUENCE [LARGE SCALE GENOMIC DNA]</scope>
    <source>
        <strain evidence="1 2">COM1</strain>
    </source>
</reference>
<dbReference type="KEGG" id="pfi:PFC_02420"/>